<dbReference type="OrthoDB" id="9986677at2759"/>
<evidence type="ECO:0000313" key="11">
    <source>
        <dbReference type="Proteomes" id="UP000184073"/>
    </source>
</evidence>
<evidence type="ECO:0000256" key="8">
    <source>
        <dbReference type="ARBA" id="ARBA00023136"/>
    </source>
</evidence>
<keyword evidence="3" id="KW-0813">Transport</keyword>
<dbReference type="GO" id="GO:0035673">
    <property type="term" value="F:oligopeptide transmembrane transporter activity"/>
    <property type="evidence" value="ECO:0007669"/>
    <property type="project" value="InterPro"/>
</dbReference>
<feature type="transmembrane region" description="Helical" evidence="9">
    <location>
        <begin position="30"/>
        <end position="50"/>
    </location>
</feature>
<evidence type="ECO:0000256" key="7">
    <source>
        <dbReference type="ARBA" id="ARBA00022989"/>
    </source>
</evidence>
<evidence type="ECO:0000256" key="5">
    <source>
        <dbReference type="ARBA" id="ARBA00022856"/>
    </source>
</evidence>
<dbReference type="Proteomes" id="UP000184073">
    <property type="component" value="Unassembled WGS sequence"/>
</dbReference>
<dbReference type="RefSeq" id="XP_040670569.1">
    <property type="nucleotide sequence ID" value="XM_040814990.1"/>
</dbReference>
<dbReference type="GO" id="GO:0015031">
    <property type="term" value="P:protein transport"/>
    <property type="evidence" value="ECO:0007669"/>
    <property type="project" value="UniProtKB-KW"/>
</dbReference>
<evidence type="ECO:0000256" key="6">
    <source>
        <dbReference type="ARBA" id="ARBA00022927"/>
    </source>
</evidence>
<dbReference type="InterPro" id="IPR004648">
    <property type="entry name" value="Oligpept_transpt"/>
</dbReference>
<proteinExistence type="inferred from homology"/>
<feature type="transmembrane region" description="Helical" evidence="9">
    <location>
        <begin position="644"/>
        <end position="667"/>
    </location>
</feature>
<evidence type="ECO:0000313" key="10">
    <source>
        <dbReference type="EMBL" id="OJJ04807.1"/>
    </source>
</evidence>
<sequence>MAEPDSIDNLLRAAGIGIAEDDPTEPVLTLRMFLLGIIFCIVVSGLNTLYTLRTPSITISSSVVLLLAYPLGKLWEKTVPSWTVPLGVWSFNLNPGPFNTKEHVLIYVMSNLSIYVRLGADVLTEQQMFYGYSAGFGFQFVITLATFLVGFCLAGLCRSIAVVPKDLTWPGVFGVTTLVTTLHGIGQKDTQARYDTWNISRYAFFSLVFCISFCWYWFPDFIFPALSNFNFACWIKPKSVIVNQLLGVKSGMGLIPITFDWSQISYLGSPLLIPSWAIFNIAGALVFWIWVVAVACYYSNIWNTGYLPFQSSKVFDNTGGVYNATKIVNAVSGYTLDVQKYQEYSPVYMPVTYALNMFGLSFATLTALLVWVVIEHSEILVTAMKRLSKGGKQLLSALFLCILGVEYWGVELRWYGVLLSCAVALIFYTPLALVYATTNLKINIDIICRIIAGVIFEGKVLANIWFFDIGYITTIKGLYFAQDMKLAYYSHIPQKSLFIVQCTGMLFGTLASILTLNWSFANIDSVCTSEAPNGFSCPFSSTHFNTSLIWGAIGPRRFFKNNYRAMFYFAILGALLGLPIYILRRKYPRSNSLWSKIHIPLFLGGLNYIPPATGMNYGSWVIVGLIFGWVIKKRLSAWWGKYNFVLSAALDTSVSVAGVVIFFAIYFSGASKGFKWWGNEVYKDTCDWKECPYLEVPEGGRFGV</sequence>
<comment type="subcellular location">
    <subcellularLocation>
        <location evidence="1">Membrane</location>
        <topology evidence="1">Multi-pass membrane protein</topology>
    </subcellularLocation>
</comment>
<feature type="transmembrane region" description="Helical" evidence="9">
    <location>
        <begin position="394"/>
        <end position="410"/>
    </location>
</feature>
<keyword evidence="5" id="KW-0571">Peptide transport</keyword>
<name>A0A1L9PTE6_ASPVE</name>
<dbReference type="NCBIfam" id="TIGR00728">
    <property type="entry name" value="OPT_sfam"/>
    <property type="match status" value="2"/>
</dbReference>
<keyword evidence="6" id="KW-0653">Protein transport</keyword>
<accession>A0A1L9PTE6</accession>
<keyword evidence="4 9" id="KW-0812">Transmembrane</keyword>
<comment type="similarity">
    <text evidence="2">Belongs to the oligopeptide OPT transporter family.</text>
</comment>
<evidence type="ECO:0000256" key="2">
    <source>
        <dbReference type="ARBA" id="ARBA00008807"/>
    </source>
</evidence>
<protein>
    <recommendedName>
        <fullName evidence="12">OPT family small oligopeptide transporter</fullName>
    </recommendedName>
</protein>
<feature type="transmembrane region" description="Helical" evidence="9">
    <location>
        <begin position="416"/>
        <end position="436"/>
    </location>
</feature>
<feature type="transmembrane region" description="Helical" evidence="9">
    <location>
        <begin position="271"/>
        <end position="300"/>
    </location>
</feature>
<dbReference type="GO" id="GO:0016020">
    <property type="term" value="C:membrane"/>
    <property type="evidence" value="ECO:0007669"/>
    <property type="project" value="UniProtKB-SubCell"/>
</dbReference>
<dbReference type="GeneID" id="63730501"/>
<keyword evidence="11" id="KW-1185">Reference proteome</keyword>
<evidence type="ECO:0000256" key="3">
    <source>
        <dbReference type="ARBA" id="ARBA00022448"/>
    </source>
</evidence>
<evidence type="ECO:0000256" key="9">
    <source>
        <dbReference type="SAM" id="Phobius"/>
    </source>
</evidence>
<feature type="transmembrane region" description="Helical" evidence="9">
    <location>
        <begin position="615"/>
        <end position="632"/>
    </location>
</feature>
<dbReference type="AlphaFoldDB" id="A0A1L9PTE6"/>
<evidence type="ECO:0000256" key="4">
    <source>
        <dbReference type="ARBA" id="ARBA00022692"/>
    </source>
</evidence>
<dbReference type="PANTHER" id="PTHR22601">
    <property type="entry name" value="ISP4 LIKE PROTEIN"/>
    <property type="match status" value="1"/>
</dbReference>
<keyword evidence="8 9" id="KW-0472">Membrane</keyword>
<feature type="transmembrane region" description="Helical" evidence="9">
    <location>
        <begin position="497"/>
        <end position="520"/>
    </location>
</feature>
<feature type="transmembrane region" description="Helical" evidence="9">
    <location>
        <begin position="353"/>
        <end position="374"/>
    </location>
</feature>
<feature type="transmembrane region" description="Helical" evidence="9">
    <location>
        <begin position="167"/>
        <end position="186"/>
    </location>
</feature>
<dbReference type="VEuPathDB" id="FungiDB:ASPVEDRAFT_54909"/>
<evidence type="ECO:0000256" key="1">
    <source>
        <dbReference type="ARBA" id="ARBA00004141"/>
    </source>
</evidence>
<feature type="transmembrane region" description="Helical" evidence="9">
    <location>
        <begin position="565"/>
        <end position="581"/>
    </location>
</feature>
<keyword evidence="7 9" id="KW-1133">Transmembrane helix</keyword>
<evidence type="ECO:0008006" key="12">
    <source>
        <dbReference type="Google" id="ProtNLM"/>
    </source>
</evidence>
<dbReference type="NCBIfam" id="TIGR00727">
    <property type="entry name" value="ISP4_OPT"/>
    <property type="match status" value="1"/>
</dbReference>
<gene>
    <name evidence="10" type="ORF">ASPVEDRAFT_54909</name>
</gene>
<feature type="transmembrane region" description="Helical" evidence="9">
    <location>
        <begin position="136"/>
        <end position="161"/>
    </location>
</feature>
<dbReference type="Pfam" id="PF03169">
    <property type="entry name" value="OPT"/>
    <property type="match status" value="1"/>
</dbReference>
<organism evidence="10 11">
    <name type="scientific">Aspergillus versicolor CBS 583.65</name>
    <dbReference type="NCBI Taxonomy" id="1036611"/>
    <lineage>
        <taxon>Eukaryota</taxon>
        <taxon>Fungi</taxon>
        <taxon>Dikarya</taxon>
        <taxon>Ascomycota</taxon>
        <taxon>Pezizomycotina</taxon>
        <taxon>Eurotiomycetes</taxon>
        <taxon>Eurotiomycetidae</taxon>
        <taxon>Eurotiales</taxon>
        <taxon>Aspergillaceae</taxon>
        <taxon>Aspergillus</taxon>
        <taxon>Aspergillus subgen. Nidulantes</taxon>
    </lineage>
</organism>
<dbReference type="InterPro" id="IPR004813">
    <property type="entry name" value="OPT"/>
</dbReference>
<feature type="transmembrane region" description="Helical" evidence="9">
    <location>
        <begin position="198"/>
        <end position="218"/>
    </location>
</feature>
<dbReference type="EMBL" id="KV878132">
    <property type="protein sequence ID" value="OJJ04807.1"/>
    <property type="molecule type" value="Genomic_DNA"/>
</dbReference>
<reference evidence="11" key="1">
    <citation type="journal article" date="2017" name="Genome Biol.">
        <title>Comparative genomics reveals high biological diversity and specific adaptations in the industrially and medically important fungal genus Aspergillus.</title>
        <authorList>
            <person name="de Vries R.P."/>
            <person name="Riley R."/>
            <person name="Wiebenga A."/>
            <person name="Aguilar-Osorio G."/>
            <person name="Amillis S."/>
            <person name="Uchima C.A."/>
            <person name="Anderluh G."/>
            <person name="Asadollahi M."/>
            <person name="Askin M."/>
            <person name="Barry K."/>
            <person name="Battaglia E."/>
            <person name="Bayram O."/>
            <person name="Benocci T."/>
            <person name="Braus-Stromeyer S.A."/>
            <person name="Caldana C."/>
            <person name="Canovas D."/>
            <person name="Cerqueira G.C."/>
            <person name="Chen F."/>
            <person name="Chen W."/>
            <person name="Choi C."/>
            <person name="Clum A."/>
            <person name="Dos Santos R.A."/>
            <person name="Damasio A.R."/>
            <person name="Diallinas G."/>
            <person name="Emri T."/>
            <person name="Fekete E."/>
            <person name="Flipphi M."/>
            <person name="Freyberg S."/>
            <person name="Gallo A."/>
            <person name="Gournas C."/>
            <person name="Habgood R."/>
            <person name="Hainaut M."/>
            <person name="Harispe M.L."/>
            <person name="Henrissat B."/>
            <person name="Hilden K.S."/>
            <person name="Hope R."/>
            <person name="Hossain A."/>
            <person name="Karabika E."/>
            <person name="Karaffa L."/>
            <person name="Karanyi Z."/>
            <person name="Krasevec N."/>
            <person name="Kuo A."/>
            <person name="Kusch H."/>
            <person name="LaButti K."/>
            <person name="Lagendijk E.L."/>
            <person name="Lapidus A."/>
            <person name="Levasseur A."/>
            <person name="Lindquist E."/>
            <person name="Lipzen A."/>
            <person name="Logrieco A.F."/>
            <person name="MacCabe A."/>
            <person name="Maekelae M.R."/>
            <person name="Malavazi I."/>
            <person name="Melin P."/>
            <person name="Meyer V."/>
            <person name="Mielnichuk N."/>
            <person name="Miskei M."/>
            <person name="Molnar A.P."/>
            <person name="Mule G."/>
            <person name="Ngan C.Y."/>
            <person name="Orejas M."/>
            <person name="Orosz E."/>
            <person name="Ouedraogo J.P."/>
            <person name="Overkamp K.M."/>
            <person name="Park H.-S."/>
            <person name="Perrone G."/>
            <person name="Piumi F."/>
            <person name="Punt P.J."/>
            <person name="Ram A.F."/>
            <person name="Ramon A."/>
            <person name="Rauscher S."/>
            <person name="Record E."/>
            <person name="Riano-Pachon D.M."/>
            <person name="Robert V."/>
            <person name="Roehrig J."/>
            <person name="Ruller R."/>
            <person name="Salamov A."/>
            <person name="Salih N.S."/>
            <person name="Samson R.A."/>
            <person name="Sandor E."/>
            <person name="Sanguinetti M."/>
            <person name="Schuetze T."/>
            <person name="Sepcic K."/>
            <person name="Shelest E."/>
            <person name="Sherlock G."/>
            <person name="Sophianopoulou V."/>
            <person name="Squina F.M."/>
            <person name="Sun H."/>
            <person name="Susca A."/>
            <person name="Todd R.B."/>
            <person name="Tsang A."/>
            <person name="Unkles S.E."/>
            <person name="van de Wiele N."/>
            <person name="van Rossen-Uffink D."/>
            <person name="Oliveira J.V."/>
            <person name="Vesth T.C."/>
            <person name="Visser J."/>
            <person name="Yu J.-H."/>
            <person name="Zhou M."/>
            <person name="Andersen M.R."/>
            <person name="Archer D.B."/>
            <person name="Baker S.E."/>
            <person name="Benoit I."/>
            <person name="Brakhage A.A."/>
            <person name="Braus G.H."/>
            <person name="Fischer R."/>
            <person name="Frisvad J.C."/>
            <person name="Goldman G.H."/>
            <person name="Houbraken J."/>
            <person name="Oakley B."/>
            <person name="Pocsi I."/>
            <person name="Scazzocchio C."/>
            <person name="Seiboth B."/>
            <person name="vanKuyk P.A."/>
            <person name="Wortman J."/>
            <person name="Dyer P.S."/>
            <person name="Grigoriev I.V."/>
        </authorList>
    </citation>
    <scope>NUCLEOTIDE SEQUENCE [LARGE SCALE GENOMIC DNA]</scope>
    <source>
        <strain evidence="11">CBS 583.65</strain>
    </source>
</reference>